<name>A0ABU6YXB2_9FABA</name>
<protein>
    <submittedName>
        <fullName evidence="2">Uncharacterized protein</fullName>
    </submittedName>
</protein>
<feature type="compositionally biased region" description="Polar residues" evidence="1">
    <location>
        <begin position="1"/>
        <end position="11"/>
    </location>
</feature>
<reference evidence="2 3" key="1">
    <citation type="journal article" date="2023" name="Plants (Basel)">
        <title>Bridging the Gap: Combining Genomics and Transcriptomics Approaches to Understand Stylosanthes scabra, an Orphan Legume from the Brazilian Caatinga.</title>
        <authorList>
            <person name="Ferreira-Neto J.R.C."/>
            <person name="da Silva M.D."/>
            <person name="Binneck E."/>
            <person name="de Melo N.F."/>
            <person name="da Silva R.H."/>
            <person name="de Melo A.L.T.M."/>
            <person name="Pandolfi V."/>
            <person name="Bustamante F.O."/>
            <person name="Brasileiro-Vidal A.C."/>
            <person name="Benko-Iseppon A.M."/>
        </authorList>
    </citation>
    <scope>NUCLEOTIDE SEQUENCE [LARGE SCALE GENOMIC DNA]</scope>
    <source>
        <tissue evidence="2">Leaves</tissue>
    </source>
</reference>
<evidence type="ECO:0000313" key="3">
    <source>
        <dbReference type="Proteomes" id="UP001341840"/>
    </source>
</evidence>
<organism evidence="2 3">
    <name type="scientific">Stylosanthes scabra</name>
    <dbReference type="NCBI Taxonomy" id="79078"/>
    <lineage>
        <taxon>Eukaryota</taxon>
        <taxon>Viridiplantae</taxon>
        <taxon>Streptophyta</taxon>
        <taxon>Embryophyta</taxon>
        <taxon>Tracheophyta</taxon>
        <taxon>Spermatophyta</taxon>
        <taxon>Magnoliopsida</taxon>
        <taxon>eudicotyledons</taxon>
        <taxon>Gunneridae</taxon>
        <taxon>Pentapetalae</taxon>
        <taxon>rosids</taxon>
        <taxon>fabids</taxon>
        <taxon>Fabales</taxon>
        <taxon>Fabaceae</taxon>
        <taxon>Papilionoideae</taxon>
        <taxon>50 kb inversion clade</taxon>
        <taxon>dalbergioids sensu lato</taxon>
        <taxon>Dalbergieae</taxon>
        <taxon>Pterocarpus clade</taxon>
        <taxon>Stylosanthes</taxon>
    </lineage>
</organism>
<accession>A0ABU6YXB2</accession>
<dbReference type="Proteomes" id="UP001341840">
    <property type="component" value="Unassembled WGS sequence"/>
</dbReference>
<gene>
    <name evidence="2" type="ORF">PIB30_094519</name>
</gene>
<feature type="region of interest" description="Disordered" evidence="1">
    <location>
        <begin position="100"/>
        <end position="149"/>
    </location>
</feature>
<evidence type="ECO:0000256" key="1">
    <source>
        <dbReference type="SAM" id="MobiDB-lite"/>
    </source>
</evidence>
<feature type="compositionally biased region" description="Basic and acidic residues" evidence="1">
    <location>
        <begin position="46"/>
        <end position="55"/>
    </location>
</feature>
<evidence type="ECO:0000313" key="2">
    <source>
        <dbReference type="EMBL" id="MED6213558.1"/>
    </source>
</evidence>
<keyword evidence="3" id="KW-1185">Reference proteome</keyword>
<feature type="compositionally biased region" description="Polar residues" evidence="1">
    <location>
        <begin position="20"/>
        <end position="29"/>
    </location>
</feature>
<feature type="compositionally biased region" description="Acidic residues" evidence="1">
    <location>
        <begin position="119"/>
        <end position="137"/>
    </location>
</feature>
<sequence>MFFCSSANGSIQVHEPALENTRTTTQSKLTPAGDTDTMTHSSCPRMPDKGRIESDQKEEEEPFQTNYPTPSRIVGETGPPISLAIPEVPNEVIDIRGDNYMVTPDVDDDDEQDAKVEDKEEGEFDEDDLSTEDEDNVEVNLHMSSSDND</sequence>
<comment type="caution">
    <text evidence="2">The sequence shown here is derived from an EMBL/GenBank/DDBJ whole genome shotgun (WGS) entry which is preliminary data.</text>
</comment>
<proteinExistence type="predicted"/>
<feature type="region of interest" description="Disordered" evidence="1">
    <location>
        <begin position="1"/>
        <end position="80"/>
    </location>
</feature>
<dbReference type="EMBL" id="JASCZI010243750">
    <property type="protein sequence ID" value="MED6213558.1"/>
    <property type="molecule type" value="Genomic_DNA"/>
</dbReference>